<dbReference type="SUPFAM" id="SSF47616">
    <property type="entry name" value="GST C-terminal domain-like"/>
    <property type="match status" value="1"/>
</dbReference>
<protein>
    <submittedName>
        <fullName evidence="3">Maleylpyruvate isomerase</fullName>
    </submittedName>
</protein>
<proteinExistence type="predicted"/>
<dbReference type="InterPro" id="IPR036249">
    <property type="entry name" value="Thioredoxin-like_sf"/>
</dbReference>
<dbReference type="InParanoid" id="A0A395JPU7"/>
<gene>
    <name evidence="3" type="ORF">DFR28_1011067</name>
</gene>
<dbReference type="CDD" id="cd00299">
    <property type="entry name" value="GST_C_family"/>
    <property type="match status" value="1"/>
</dbReference>
<keyword evidence="4" id="KW-1185">Reference proteome</keyword>
<dbReference type="Pfam" id="PF13409">
    <property type="entry name" value="GST_N_2"/>
    <property type="match status" value="1"/>
</dbReference>
<evidence type="ECO:0000313" key="3">
    <source>
        <dbReference type="EMBL" id="RBP53680.1"/>
    </source>
</evidence>
<dbReference type="GO" id="GO:0016853">
    <property type="term" value="F:isomerase activity"/>
    <property type="evidence" value="ECO:0007669"/>
    <property type="project" value="UniProtKB-KW"/>
</dbReference>
<dbReference type="PANTHER" id="PTHR44051:SF8">
    <property type="entry name" value="GLUTATHIONE S-TRANSFERASE GSTA"/>
    <property type="match status" value="1"/>
</dbReference>
<dbReference type="EMBL" id="QNRT01000001">
    <property type="protein sequence ID" value="RBP53680.1"/>
    <property type="molecule type" value="Genomic_DNA"/>
</dbReference>
<feature type="domain" description="GST N-terminal" evidence="1">
    <location>
        <begin position="1"/>
        <end position="82"/>
    </location>
</feature>
<dbReference type="PROSITE" id="PS50404">
    <property type="entry name" value="GST_NTER"/>
    <property type="match status" value="1"/>
</dbReference>
<name>A0A395JPU7_9GAMM</name>
<dbReference type="AlphaFoldDB" id="A0A395JPU7"/>
<reference evidence="3 4" key="1">
    <citation type="submission" date="2018-06" db="EMBL/GenBank/DDBJ databases">
        <title>Genomic Encyclopedia of Type Strains, Phase IV (KMG-IV): sequencing the most valuable type-strain genomes for metagenomic binning, comparative biology and taxonomic classification.</title>
        <authorList>
            <person name="Goeker M."/>
        </authorList>
    </citation>
    <scope>NUCLEOTIDE SEQUENCE [LARGE SCALE GENOMIC DNA]</scope>
    <source>
        <strain evidence="3 4">DSM 24032</strain>
    </source>
</reference>
<dbReference type="InterPro" id="IPR040079">
    <property type="entry name" value="Glutathione_S-Trfase"/>
</dbReference>
<dbReference type="InterPro" id="IPR004046">
    <property type="entry name" value="GST_C"/>
</dbReference>
<dbReference type="RefSeq" id="WP_113953429.1">
    <property type="nucleotide sequence ID" value="NZ_QNRT01000001.1"/>
</dbReference>
<dbReference type="Gene3D" id="3.40.30.10">
    <property type="entry name" value="Glutaredoxin"/>
    <property type="match status" value="1"/>
</dbReference>
<dbReference type="SUPFAM" id="SSF52833">
    <property type="entry name" value="Thioredoxin-like"/>
    <property type="match status" value="1"/>
</dbReference>
<dbReference type="SFLD" id="SFLDG00358">
    <property type="entry name" value="Main_(cytGST)"/>
    <property type="match status" value="1"/>
</dbReference>
<evidence type="ECO:0000313" key="4">
    <source>
        <dbReference type="Proteomes" id="UP000253083"/>
    </source>
</evidence>
<evidence type="ECO:0000259" key="1">
    <source>
        <dbReference type="PROSITE" id="PS50404"/>
    </source>
</evidence>
<dbReference type="CDD" id="cd00570">
    <property type="entry name" value="GST_N_family"/>
    <property type="match status" value="1"/>
</dbReference>
<dbReference type="Proteomes" id="UP000253083">
    <property type="component" value="Unassembled WGS sequence"/>
</dbReference>
<comment type="caution">
    <text evidence="3">The sequence shown here is derived from an EMBL/GenBank/DDBJ whole genome shotgun (WGS) entry which is preliminary data.</text>
</comment>
<evidence type="ECO:0000259" key="2">
    <source>
        <dbReference type="PROSITE" id="PS50405"/>
    </source>
</evidence>
<sequence>MAIKLYTISGAPRGWRVLIGLTLKDLEYNIHYLQGSKQEHKQTEFLKINPRGMIPVIEHNGTIIHDSIAILAWLDREYPKKPLFGETNDEAKNIWQITMEGCDHLRNATNKLLRPILVENVNLPNSNSEAMNTLQAASEKMHAECAYLEKLLARNLFLAGENPSAAEAIVFPEIRLVKRAIERKPDLMGAIGFDHFDEHYPMLFAWRERIEALPNMNKTLPYHWNE</sequence>
<keyword evidence="3" id="KW-0670">Pyruvate</keyword>
<dbReference type="PROSITE" id="PS50405">
    <property type="entry name" value="GST_CTER"/>
    <property type="match status" value="1"/>
</dbReference>
<dbReference type="Pfam" id="PF00043">
    <property type="entry name" value="GST_C"/>
    <property type="match status" value="1"/>
</dbReference>
<keyword evidence="3" id="KW-0413">Isomerase</keyword>
<dbReference type="Gene3D" id="1.20.1050.10">
    <property type="match status" value="1"/>
</dbReference>
<dbReference type="SFLD" id="SFLDS00019">
    <property type="entry name" value="Glutathione_Transferase_(cytos"/>
    <property type="match status" value="1"/>
</dbReference>
<organism evidence="3 4">
    <name type="scientific">Arenicella xantha</name>
    <dbReference type="NCBI Taxonomy" id="644221"/>
    <lineage>
        <taxon>Bacteria</taxon>
        <taxon>Pseudomonadati</taxon>
        <taxon>Pseudomonadota</taxon>
        <taxon>Gammaproteobacteria</taxon>
        <taxon>Arenicellales</taxon>
        <taxon>Arenicellaceae</taxon>
        <taxon>Arenicella</taxon>
    </lineage>
</organism>
<dbReference type="InterPro" id="IPR010987">
    <property type="entry name" value="Glutathione-S-Trfase_C-like"/>
</dbReference>
<dbReference type="PANTHER" id="PTHR44051">
    <property type="entry name" value="GLUTATHIONE S-TRANSFERASE-RELATED"/>
    <property type="match status" value="1"/>
</dbReference>
<dbReference type="InterPro" id="IPR004045">
    <property type="entry name" value="Glutathione_S-Trfase_N"/>
</dbReference>
<dbReference type="InterPro" id="IPR036282">
    <property type="entry name" value="Glutathione-S-Trfase_C_sf"/>
</dbReference>
<accession>A0A395JPU7</accession>
<feature type="domain" description="GST C-terminal" evidence="2">
    <location>
        <begin position="88"/>
        <end position="226"/>
    </location>
</feature>
<dbReference type="OrthoDB" id="9797500at2"/>